<proteinExistence type="predicted"/>
<dbReference type="EMBL" id="AMZN01000021">
    <property type="protein sequence ID" value="ELR72490.1"/>
    <property type="molecule type" value="Genomic_DNA"/>
</dbReference>
<gene>
    <name evidence="1" type="ORF">C900_01485</name>
</gene>
<protein>
    <submittedName>
        <fullName evidence="1">Uncharacterized protein</fullName>
    </submittedName>
</protein>
<organism evidence="1 2">
    <name type="scientific">Fulvivirga imtechensis AK7</name>
    <dbReference type="NCBI Taxonomy" id="1237149"/>
    <lineage>
        <taxon>Bacteria</taxon>
        <taxon>Pseudomonadati</taxon>
        <taxon>Bacteroidota</taxon>
        <taxon>Cytophagia</taxon>
        <taxon>Cytophagales</taxon>
        <taxon>Fulvivirgaceae</taxon>
        <taxon>Fulvivirga</taxon>
    </lineage>
</organism>
<comment type="caution">
    <text evidence="1">The sequence shown here is derived from an EMBL/GenBank/DDBJ whole genome shotgun (WGS) entry which is preliminary data.</text>
</comment>
<evidence type="ECO:0000313" key="2">
    <source>
        <dbReference type="Proteomes" id="UP000011135"/>
    </source>
</evidence>
<dbReference type="AlphaFoldDB" id="L8JUM5"/>
<keyword evidence="2" id="KW-1185">Reference proteome</keyword>
<name>L8JUM5_9BACT</name>
<dbReference type="Proteomes" id="UP000011135">
    <property type="component" value="Unassembled WGS sequence"/>
</dbReference>
<sequence length="40" mass="4636">MICNLRLPDQKNIMFFLIKITSSSVHDHFTTFPIGLILMV</sequence>
<accession>L8JUM5</accession>
<reference evidence="1 2" key="1">
    <citation type="submission" date="2012-12" db="EMBL/GenBank/DDBJ databases">
        <title>Genome assembly of Fulvivirga imtechensis AK7.</title>
        <authorList>
            <person name="Nupur N."/>
            <person name="Khatri I."/>
            <person name="Kumar R."/>
            <person name="Subramanian S."/>
            <person name="Pinnaka A."/>
        </authorList>
    </citation>
    <scope>NUCLEOTIDE SEQUENCE [LARGE SCALE GENOMIC DNA]</scope>
    <source>
        <strain evidence="1 2">AK7</strain>
    </source>
</reference>
<evidence type="ECO:0000313" key="1">
    <source>
        <dbReference type="EMBL" id="ELR72490.1"/>
    </source>
</evidence>